<reference evidence="2" key="1">
    <citation type="journal article" date="2014" name="Front. Microbiol.">
        <title>High frequency of phylogenetically diverse reductive dehalogenase-homologous genes in deep subseafloor sedimentary metagenomes.</title>
        <authorList>
            <person name="Kawai M."/>
            <person name="Futagami T."/>
            <person name="Toyoda A."/>
            <person name="Takaki Y."/>
            <person name="Nishi S."/>
            <person name="Hori S."/>
            <person name="Arai W."/>
            <person name="Tsubouchi T."/>
            <person name="Morono Y."/>
            <person name="Uchiyama I."/>
            <person name="Ito T."/>
            <person name="Fujiyama A."/>
            <person name="Inagaki F."/>
            <person name="Takami H."/>
        </authorList>
    </citation>
    <scope>NUCLEOTIDE SEQUENCE</scope>
    <source>
        <strain evidence="2">Expedition CK06-06</strain>
    </source>
</reference>
<dbReference type="InterPro" id="IPR011005">
    <property type="entry name" value="Dihydropteroate_synth-like_sf"/>
</dbReference>
<feature type="domain" description="CO dehydrogenase/acetyl-CoA synthase delta subunit TIM barrel" evidence="1">
    <location>
        <begin position="18"/>
        <end position="305"/>
    </location>
</feature>
<dbReference type="SUPFAM" id="SSF51717">
    <property type="entry name" value="Dihydropteroate synthetase-like"/>
    <property type="match status" value="1"/>
</dbReference>
<dbReference type="NCBIfam" id="NF003376">
    <property type="entry name" value="PRK04452.1-2"/>
    <property type="match status" value="1"/>
</dbReference>
<dbReference type="InterPro" id="IPR016041">
    <property type="entry name" value="Ac-CoA_synth_d_su_TIM-brl"/>
</dbReference>
<accession>X1TQ04</accession>
<name>X1TQ04_9ZZZZ</name>
<evidence type="ECO:0000259" key="1">
    <source>
        <dbReference type="Pfam" id="PF03599"/>
    </source>
</evidence>
<protein>
    <recommendedName>
        <fullName evidence="1">CO dehydrogenase/acetyl-CoA synthase delta subunit TIM barrel domain-containing protein</fullName>
    </recommendedName>
</protein>
<dbReference type="PANTHER" id="PTHR36214:SF5">
    <property type="entry name" value="ACETYL-COA DECARBONYLASE_SYNTHASE COMPLEX SUBUNIT DELTA"/>
    <property type="match status" value="1"/>
</dbReference>
<dbReference type="AlphaFoldDB" id="X1TQ04"/>
<gene>
    <name evidence="2" type="ORF">S12H4_14449</name>
</gene>
<dbReference type="PANTHER" id="PTHR36214">
    <property type="match status" value="1"/>
</dbReference>
<comment type="caution">
    <text evidence="2">The sequence shown here is derived from an EMBL/GenBank/DDBJ whole genome shotgun (WGS) entry which is preliminary data.</text>
</comment>
<dbReference type="Pfam" id="PF03599">
    <property type="entry name" value="CdhD"/>
    <property type="match status" value="1"/>
</dbReference>
<sequence length="319" mass="34210">MQIPDVSEKWTAQINTVTIGATADEGGTRAKTVTVGGQTTLPFLTFEGEVPNKPVIAGFVADTPPAWPDVLIDAIGKEINSPAEWAQKCVQEYGVDLISLKMVGANPAGKDASPEDCAKVVEDVLKTVDVPLIIWGCGDDEKDNVVMPECSQAAKGENCLIGSAKESNYRTVVAICKSDKHKIIAEAPVDINIGKQVNILLQDAGFGLHDVVMFQTTAALGYGFDYVYTILERCRIAGLKGDKLMALPQICDVGGEVWRIKETAVDDDVLPGWGKLAKRGPMWEASCASVYLQAGADILIMAHPEAIKNVQTTIAQFYG</sequence>
<proteinExistence type="predicted"/>
<dbReference type="EMBL" id="BARW01006891">
    <property type="protein sequence ID" value="GAI82109.1"/>
    <property type="molecule type" value="Genomic_DNA"/>
</dbReference>
<dbReference type="InterPro" id="IPR051069">
    <property type="entry name" value="ACDS_complex_subunit"/>
</dbReference>
<evidence type="ECO:0000313" key="2">
    <source>
        <dbReference type="EMBL" id="GAI82109.1"/>
    </source>
</evidence>
<organism evidence="2">
    <name type="scientific">marine sediment metagenome</name>
    <dbReference type="NCBI Taxonomy" id="412755"/>
    <lineage>
        <taxon>unclassified sequences</taxon>
        <taxon>metagenomes</taxon>
        <taxon>ecological metagenomes</taxon>
    </lineage>
</organism>
<dbReference type="Gene3D" id="3.20.20.20">
    <property type="entry name" value="Dihydropteroate synthase-like"/>
    <property type="match status" value="1"/>
</dbReference>